<protein>
    <submittedName>
        <fullName evidence="7">Lysylphosphatidylglycerol synthase transmembrane domain-containing protein</fullName>
    </submittedName>
</protein>
<evidence type="ECO:0000256" key="1">
    <source>
        <dbReference type="ARBA" id="ARBA00004651"/>
    </source>
</evidence>
<feature type="transmembrane region" description="Helical" evidence="6">
    <location>
        <begin position="121"/>
        <end position="140"/>
    </location>
</feature>
<reference evidence="7 8" key="2">
    <citation type="submission" date="2024-01" db="EMBL/GenBank/DDBJ databases">
        <authorList>
            <person name="Xie X."/>
        </authorList>
    </citation>
    <scope>NUCLEOTIDE SEQUENCE [LARGE SCALE GENOMIC DNA]</scope>
    <source>
        <strain evidence="7">SCUT-1</strain>
    </source>
</reference>
<keyword evidence="2" id="KW-1003">Cell membrane</keyword>
<dbReference type="PANTHER" id="PTHR37693">
    <property type="entry name" value="PHOSPHATIDYLGLYCEROL LYSYLTRANSFERASE"/>
    <property type="match status" value="1"/>
</dbReference>
<feature type="transmembrane region" description="Helical" evidence="6">
    <location>
        <begin position="74"/>
        <end position="101"/>
    </location>
</feature>
<reference evidence="8" key="1">
    <citation type="submission" date="2023-07" db="EMBL/GenBank/DDBJ databases">
        <title>The carbon used by Thiothrix.</title>
        <authorList>
            <person name="Chen L."/>
        </authorList>
    </citation>
    <scope>NUCLEOTIDE SEQUENCE [LARGE SCALE GENOMIC DNA]</scope>
</reference>
<keyword evidence="8" id="KW-1185">Reference proteome</keyword>
<dbReference type="PANTHER" id="PTHR37693:SF1">
    <property type="entry name" value="INTEGRAL MEMBRANE PROTEIN"/>
    <property type="match status" value="1"/>
</dbReference>
<evidence type="ECO:0000256" key="4">
    <source>
        <dbReference type="ARBA" id="ARBA00022989"/>
    </source>
</evidence>
<accession>A0ABU6CXQ2</accession>
<gene>
    <name evidence="7" type="ORF">VSS37_11545</name>
</gene>
<feature type="transmembrane region" description="Helical" evidence="6">
    <location>
        <begin position="280"/>
        <end position="299"/>
    </location>
</feature>
<keyword evidence="4 6" id="KW-1133">Transmembrane helix</keyword>
<dbReference type="InterPro" id="IPR022791">
    <property type="entry name" value="L-PG_synthase/AglD"/>
</dbReference>
<feature type="transmembrane region" description="Helical" evidence="6">
    <location>
        <begin position="218"/>
        <end position="243"/>
    </location>
</feature>
<comment type="caution">
    <text evidence="7">The sequence shown here is derived from an EMBL/GenBank/DDBJ whole genome shotgun (WGS) entry which is preliminary data.</text>
</comment>
<evidence type="ECO:0000256" key="6">
    <source>
        <dbReference type="SAM" id="Phobius"/>
    </source>
</evidence>
<proteinExistence type="predicted"/>
<evidence type="ECO:0000256" key="3">
    <source>
        <dbReference type="ARBA" id="ARBA00022692"/>
    </source>
</evidence>
<dbReference type="NCBIfam" id="TIGR00374">
    <property type="entry name" value="flippase-like domain"/>
    <property type="match status" value="1"/>
</dbReference>
<comment type="subcellular location">
    <subcellularLocation>
        <location evidence="1">Cell membrane</location>
        <topology evidence="1">Multi-pass membrane protein</topology>
    </subcellularLocation>
</comment>
<dbReference type="RefSeq" id="WP_324695351.1">
    <property type="nucleotide sequence ID" value="NZ_JAYMYJ010000110.1"/>
</dbReference>
<name>A0ABU6CXQ2_9GAMM</name>
<dbReference type="EMBL" id="JAYMYJ010000110">
    <property type="protein sequence ID" value="MEB4591615.1"/>
    <property type="molecule type" value="Genomic_DNA"/>
</dbReference>
<keyword evidence="3 6" id="KW-0812">Transmembrane</keyword>
<feature type="transmembrane region" description="Helical" evidence="6">
    <location>
        <begin position="34"/>
        <end position="53"/>
    </location>
</feature>
<sequence length="354" mass="38252">MKIRLGALLAVSLGVAVLIPLLLGGQDVFALLATVKPATLALLLGMVVIGWNLNAGRLRLLSAGYGLGLGQGRALAYIVATEFAVCVTPAGGGGAVVYPWLLSRHGLAKSRGLALYAADHVMDMLFFLAALCVVLLHSLAATQFTYLGWQLGVTAMLLVVPLLLLWLLIENFRKVFHAAGRSLLRLGVGAGWRWRLARHSLEFFRSLHLIRGYSKMRLAAIFLLCSGHWLLRYSVLYFAILAVGESITWDYAFIVQMLAQAAGQLTILPGGSGGIEVSSSLLLIPHIGVAAATSAILLWRFVTFHWYLIAGAPVFALLAGKTLWRLLAGREVLQLGGESEVRAPPRRTVQKEPL</sequence>
<organism evidence="7 8">
    <name type="scientific">Candidatus Thiothrix phosphatis</name>
    <dbReference type="NCBI Taxonomy" id="3112415"/>
    <lineage>
        <taxon>Bacteria</taxon>
        <taxon>Pseudomonadati</taxon>
        <taxon>Pseudomonadota</taxon>
        <taxon>Gammaproteobacteria</taxon>
        <taxon>Thiotrichales</taxon>
        <taxon>Thiotrichaceae</taxon>
        <taxon>Thiothrix</taxon>
    </lineage>
</organism>
<evidence type="ECO:0000256" key="2">
    <source>
        <dbReference type="ARBA" id="ARBA00022475"/>
    </source>
</evidence>
<feature type="transmembrane region" description="Helical" evidence="6">
    <location>
        <begin position="147"/>
        <end position="169"/>
    </location>
</feature>
<evidence type="ECO:0000313" key="7">
    <source>
        <dbReference type="EMBL" id="MEB4591615.1"/>
    </source>
</evidence>
<keyword evidence="5 6" id="KW-0472">Membrane</keyword>
<evidence type="ECO:0000256" key="5">
    <source>
        <dbReference type="ARBA" id="ARBA00023136"/>
    </source>
</evidence>
<feature type="transmembrane region" description="Helical" evidence="6">
    <location>
        <begin position="305"/>
        <end position="324"/>
    </location>
</feature>
<dbReference type="Pfam" id="PF03706">
    <property type="entry name" value="LPG_synthase_TM"/>
    <property type="match status" value="1"/>
</dbReference>
<dbReference type="Proteomes" id="UP001308005">
    <property type="component" value="Unassembled WGS sequence"/>
</dbReference>
<evidence type="ECO:0000313" key="8">
    <source>
        <dbReference type="Proteomes" id="UP001308005"/>
    </source>
</evidence>